<evidence type="ECO:0000256" key="5">
    <source>
        <dbReference type="SAM" id="Phobius"/>
    </source>
</evidence>
<keyword evidence="3 5" id="KW-1133">Transmembrane helix</keyword>
<organism evidence="8 9">
    <name type="scientific">Marmota marmota marmota</name>
    <name type="common">Alpine marmot</name>
    <dbReference type="NCBI Taxonomy" id="9994"/>
    <lineage>
        <taxon>Eukaryota</taxon>
        <taxon>Metazoa</taxon>
        <taxon>Chordata</taxon>
        <taxon>Craniata</taxon>
        <taxon>Vertebrata</taxon>
        <taxon>Euteleostomi</taxon>
        <taxon>Mammalia</taxon>
        <taxon>Eutheria</taxon>
        <taxon>Euarchontoglires</taxon>
        <taxon>Glires</taxon>
        <taxon>Rodentia</taxon>
        <taxon>Sciuromorpha</taxon>
        <taxon>Sciuridae</taxon>
        <taxon>Xerinae</taxon>
        <taxon>Marmotini</taxon>
        <taxon>Marmota</taxon>
    </lineage>
</organism>
<dbReference type="SUPFAM" id="SSF48726">
    <property type="entry name" value="Immunoglobulin"/>
    <property type="match status" value="1"/>
</dbReference>
<dbReference type="Gene3D" id="3.10.320.10">
    <property type="entry name" value="Class II Histocompatibility Antigen, M Beta Chain, Chain B, domain 1"/>
    <property type="match status" value="1"/>
</dbReference>
<dbReference type="AlphaFoldDB" id="A0A8C6AFW5"/>
<dbReference type="InterPro" id="IPR013783">
    <property type="entry name" value="Ig-like_fold"/>
</dbReference>
<dbReference type="InterPro" id="IPR011162">
    <property type="entry name" value="MHC_I/II-like_Ag-recog"/>
</dbReference>
<dbReference type="Pfam" id="PF07654">
    <property type="entry name" value="C1-set"/>
    <property type="match status" value="1"/>
</dbReference>
<dbReference type="GO" id="GO:0006955">
    <property type="term" value="P:immune response"/>
    <property type="evidence" value="ECO:0007669"/>
    <property type="project" value="InterPro"/>
</dbReference>
<dbReference type="Ensembl" id="ENSMMMT00000031375.1">
    <property type="protein sequence ID" value="ENSMMMP00000027736.1"/>
    <property type="gene ID" value="ENSMMMG00000024056.1"/>
</dbReference>
<evidence type="ECO:0000259" key="7">
    <source>
        <dbReference type="SMART" id="SM00921"/>
    </source>
</evidence>
<feature type="domain" description="Immunoglobulin C1-set" evidence="6">
    <location>
        <begin position="134"/>
        <end position="197"/>
    </location>
</feature>
<dbReference type="SMART" id="SM00407">
    <property type="entry name" value="IGc1"/>
    <property type="match status" value="1"/>
</dbReference>
<dbReference type="SUPFAM" id="SSF54452">
    <property type="entry name" value="MHC antigen-recognition domain"/>
    <property type="match status" value="1"/>
</dbReference>
<dbReference type="PANTHER" id="PTHR19944">
    <property type="entry name" value="MHC CLASS II-RELATED"/>
    <property type="match status" value="1"/>
</dbReference>
<sequence>NSTHFHIPGVSSIVILLILICFLNLMWPGSPAQDFMYQFKGTCYFTNGTQRVRLMARQIYNKEEILCFDSDVGVFVAVTEQRMSSAKSWNAQKDLLAEYQAHTSSFTVQQRVEPIVTISPARKKPPQFADLLSDKYYPQQVKVRWFQNKEEETSGVVSTPLIQNGDWTYQILVMLEVIPQHGDVYTSHVAHPSLQSPITVEWCKGHFIDTRGSAERSKGREDTGSCGLGVLLSSAVGHIHTFSPTQPLVSFLSLESWRLVI</sequence>
<keyword evidence="9" id="KW-1185">Reference proteome</keyword>
<name>A0A8C6AFW5_MARMA</name>
<dbReference type="SMART" id="SM00921">
    <property type="entry name" value="MHC_II_beta"/>
    <property type="match status" value="1"/>
</dbReference>
<feature type="domain" description="MHC class II beta chain N-terminal" evidence="7">
    <location>
        <begin position="41"/>
        <end position="116"/>
    </location>
</feature>
<evidence type="ECO:0000256" key="1">
    <source>
        <dbReference type="ARBA" id="ARBA00004479"/>
    </source>
</evidence>
<dbReference type="GO" id="GO:0019882">
    <property type="term" value="P:antigen processing and presentation"/>
    <property type="evidence" value="ECO:0007669"/>
    <property type="project" value="InterPro"/>
</dbReference>
<dbReference type="Pfam" id="PF00969">
    <property type="entry name" value="MHC_II_beta"/>
    <property type="match status" value="1"/>
</dbReference>
<dbReference type="InterPro" id="IPR003597">
    <property type="entry name" value="Ig_C1-set"/>
</dbReference>
<dbReference type="PANTHER" id="PTHR19944:SF104">
    <property type="entry name" value="MHC CLASS II ANTIGEN"/>
    <property type="match status" value="1"/>
</dbReference>
<dbReference type="InterPro" id="IPR050160">
    <property type="entry name" value="MHC/Immunoglobulin"/>
</dbReference>
<evidence type="ECO:0008006" key="10">
    <source>
        <dbReference type="Google" id="ProtNLM"/>
    </source>
</evidence>
<proteinExistence type="predicted"/>
<feature type="transmembrane region" description="Helical" evidence="5">
    <location>
        <begin position="6"/>
        <end position="27"/>
    </location>
</feature>
<evidence type="ECO:0000313" key="8">
    <source>
        <dbReference type="Ensembl" id="ENSMMMP00000027736.1"/>
    </source>
</evidence>
<accession>A0A8C6AFW5</accession>
<evidence type="ECO:0000313" key="9">
    <source>
        <dbReference type="Proteomes" id="UP000694407"/>
    </source>
</evidence>
<keyword evidence="2 5" id="KW-0812">Transmembrane</keyword>
<dbReference type="Proteomes" id="UP000694407">
    <property type="component" value="Unplaced"/>
</dbReference>
<evidence type="ECO:0000256" key="4">
    <source>
        <dbReference type="ARBA" id="ARBA00023180"/>
    </source>
</evidence>
<dbReference type="InterPro" id="IPR014745">
    <property type="entry name" value="MHC_II_a/b_N"/>
</dbReference>
<reference evidence="8" key="2">
    <citation type="submission" date="2025-09" db="UniProtKB">
        <authorList>
            <consortium name="Ensembl"/>
        </authorList>
    </citation>
    <scope>IDENTIFICATION</scope>
</reference>
<keyword evidence="4" id="KW-0325">Glycoprotein</keyword>
<dbReference type="GO" id="GO:0042613">
    <property type="term" value="C:MHC class II protein complex"/>
    <property type="evidence" value="ECO:0007669"/>
    <property type="project" value="InterPro"/>
</dbReference>
<keyword evidence="5" id="KW-0472">Membrane</keyword>
<evidence type="ECO:0000259" key="6">
    <source>
        <dbReference type="SMART" id="SM00407"/>
    </source>
</evidence>
<dbReference type="GeneTree" id="ENSGT00940000154723"/>
<dbReference type="InterPro" id="IPR000353">
    <property type="entry name" value="MHC_II_b_N"/>
</dbReference>
<dbReference type="InterPro" id="IPR036179">
    <property type="entry name" value="Ig-like_dom_sf"/>
</dbReference>
<protein>
    <recommendedName>
        <fullName evidence="10">MHC class II beta chain N-terminal domain-containing protein</fullName>
    </recommendedName>
</protein>
<comment type="subcellular location">
    <subcellularLocation>
        <location evidence="1">Membrane</location>
        <topology evidence="1">Single-pass type I membrane protein</topology>
    </subcellularLocation>
</comment>
<evidence type="ECO:0000256" key="2">
    <source>
        <dbReference type="ARBA" id="ARBA00022692"/>
    </source>
</evidence>
<dbReference type="Gene3D" id="2.60.40.10">
    <property type="entry name" value="Immunoglobulins"/>
    <property type="match status" value="1"/>
</dbReference>
<reference evidence="8" key="1">
    <citation type="submission" date="2025-08" db="UniProtKB">
        <authorList>
            <consortium name="Ensembl"/>
        </authorList>
    </citation>
    <scope>IDENTIFICATION</scope>
</reference>
<evidence type="ECO:0000256" key="3">
    <source>
        <dbReference type="ARBA" id="ARBA00022989"/>
    </source>
</evidence>